<dbReference type="CDD" id="cd18787">
    <property type="entry name" value="SF2_C_DEAD"/>
    <property type="match status" value="1"/>
</dbReference>
<feature type="chain" id="PRO_5030808002" description="RNA helicase" evidence="7">
    <location>
        <begin position="22"/>
        <end position="753"/>
    </location>
</feature>
<evidence type="ECO:0000256" key="5">
    <source>
        <dbReference type="ARBA" id="ARBA00022840"/>
    </source>
</evidence>
<evidence type="ECO:0000256" key="6">
    <source>
        <dbReference type="SAM" id="MobiDB-lite"/>
    </source>
</evidence>
<organism evidence="10">
    <name type="scientific">Pinguiococcus pyrenoidosus</name>
    <dbReference type="NCBI Taxonomy" id="172671"/>
    <lineage>
        <taxon>Eukaryota</taxon>
        <taxon>Sar</taxon>
        <taxon>Stramenopiles</taxon>
        <taxon>Ochrophyta</taxon>
        <taxon>Pinguiophyceae</taxon>
        <taxon>Pinguiochrysidales</taxon>
        <taxon>Pinguiochrysidaceae</taxon>
        <taxon>Pinguiococcus</taxon>
    </lineage>
</organism>
<dbReference type="EC" id="3.6.4.13" evidence="1"/>
<accession>A0A7R9YFG2</accession>
<dbReference type="PROSITE" id="PS51257">
    <property type="entry name" value="PROKAR_LIPOPROTEIN"/>
    <property type="match status" value="1"/>
</dbReference>
<dbReference type="CDD" id="cd00268">
    <property type="entry name" value="DEADc"/>
    <property type="match status" value="1"/>
</dbReference>
<evidence type="ECO:0000256" key="2">
    <source>
        <dbReference type="ARBA" id="ARBA00022741"/>
    </source>
</evidence>
<name>A0A7R9YFG2_9STRA</name>
<dbReference type="InterPro" id="IPR014001">
    <property type="entry name" value="Helicase_ATP-bd"/>
</dbReference>
<dbReference type="SMART" id="SM00490">
    <property type="entry name" value="HELICc"/>
    <property type="match status" value="1"/>
</dbReference>
<dbReference type="PANTHER" id="PTHR47963">
    <property type="entry name" value="DEAD-BOX ATP-DEPENDENT RNA HELICASE 47, MITOCHONDRIAL"/>
    <property type="match status" value="1"/>
</dbReference>
<dbReference type="PROSITE" id="PS51194">
    <property type="entry name" value="HELICASE_CTER"/>
    <property type="match status" value="1"/>
</dbReference>
<evidence type="ECO:0000259" key="9">
    <source>
        <dbReference type="PROSITE" id="PS51194"/>
    </source>
</evidence>
<dbReference type="SUPFAM" id="SSF52540">
    <property type="entry name" value="P-loop containing nucleoside triphosphate hydrolases"/>
    <property type="match status" value="1"/>
</dbReference>
<evidence type="ECO:0000256" key="7">
    <source>
        <dbReference type="SAM" id="SignalP"/>
    </source>
</evidence>
<feature type="domain" description="Helicase ATP-binding" evidence="8">
    <location>
        <begin position="335"/>
        <end position="541"/>
    </location>
</feature>
<feature type="compositionally biased region" description="Basic and acidic residues" evidence="6">
    <location>
        <begin position="293"/>
        <end position="303"/>
    </location>
</feature>
<dbReference type="Pfam" id="PF00271">
    <property type="entry name" value="Helicase_C"/>
    <property type="match status" value="1"/>
</dbReference>
<keyword evidence="2" id="KW-0547">Nucleotide-binding</keyword>
<evidence type="ECO:0000259" key="8">
    <source>
        <dbReference type="PROSITE" id="PS51192"/>
    </source>
</evidence>
<dbReference type="InterPro" id="IPR001650">
    <property type="entry name" value="Helicase_C-like"/>
</dbReference>
<dbReference type="InterPro" id="IPR050547">
    <property type="entry name" value="DEAD_box_RNA_helicases"/>
</dbReference>
<feature type="domain" description="Helicase C-terminal" evidence="9">
    <location>
        <begin position="593"/>
        <end position="750"/>
    </location>
</feature>
<feature type="signal peptide" evidence="7">
    <location>
        <begin position="1"/>
        <end position="21"/>
    </location>
</feature>
<protein>
    <recommendedName>
        <fullName evidence="1">RNA helicase</fullName>
        <ecNumber evidence="1">3.6.4.13</ecNumber>
    </recommendedName>
</protein>
<feature type="region of interest" description="Disordered" evidence="6">
    <location>
        <begin position="95"/>
        <end position="114"/>
    </location>
</feature>
<dbReference type="GO" id="GO:0016787">
    <property type="term" value="F:hydrolase activity"/>
    <property type="evidence" value="ECO:0007669"/>
    <property type="project" value="UniProtKB-KW"/>
</dbReference>
<dbReference type="GO" id="GO:0005524">
    <property type="term" value="F:ATP binding"/>
    <property type="evidence" value="ECO:0007669"/>
    <property type="project" value="UniProtKB-KW"/>
</dbReference>
<dbReference type="Pfam" id="PF00270">
    <property type="entry name" value="DEAD"/>
    <property type="match status" value="1"/>
</dbReference>
<gene>
    <name evidence="10" type="ORF">PPYR1160_LOCUS12906</name>
</gene>
<dbReference type="InterPro" id="IPR027417">
    <property type="entry name" value="P-loop_NTPase"/>
</dbReference>
<dbReference type="Gene3D" id="3.40.50.300">
    <property type="entry name" value="P-loop containing nucleotide triphosphate hydrolases"/>
    <property type="match status" value="2"/>
</dbReference>
<dbReference type="EMBL" id="HBEA01016947">
    <property type="protein sequence ID" value="CAD8263404.1"/>
    <property type="molecule type" value="Transcribed_RNA"/>
</dbReference>
<keyword evidence="3" id="KW-0378">Hydrolase</keyword>
<dbReference type="GO" id="GO:0003723">
    <property type="term" value="F:RNA binding"/>
    <property type="evidence" value="ECO:0007669"/>
    <property type="project" value="TreeGrafter"/>
</dbReference>
<keyword evidence="4" id="KW-0347">Helicase</keyword>
<reference evidence="10" key="1">
    <citation type="submission" date="2021-01" db="EMBL/GenBank/DDBJ databases">
        <authorList>
            <person name="Corre E."/>
            <person name="Pelletier E."/>
            <person name="Niang G."/>
            <person name="Scheremetjew M."/>
            <person name="Finn R."/>
            <person name="Kale V."/>
            <person name="Holt S."/>
            <person name="Cochrane G."/>
            <person name="Meng A."/>
            <person name="Brown T."/>
            <person name="Cohen L."/>
        </authorList>
    </citation>
    <scope>NUCLEOTIDE SEQUENCE</scope>
    <source>
        <strain evidence="10">CCMP2078</strain>
    </source>
</reference>
<dbReference type="PROSITE" id="PS51192">
    <property type="entry name" value="HELICASE_ATP_BIND_1"/>
    <property type="match status" value="1"/>
</dbReference>
<dbReference type="AlphaFoldDB" id="A0A7R9YFG2"/>
<evidence type="ECO:0000256" key="4">
    <source>
        <dbReference type="ARBA" id="ARBA00022806"/>
    </source>
</evidence>
<proteinExistence type="predicted"/>
<feature type="region of interest" description="Disordered" evidence="6">
    <location>
        <begin position="181"/>
        <end position="255"/>
    </location>
</feature>
<evidence type="ECO:0000256" key="1">
    <source>
        <dbReference type="ARBA" id="ARBA00012552"/>
    </source>
</evidence>
<feature type="compositionally biased region" description="Basic and acidic residues" evidence="6">
    <location>
        <begin position="229"/>
        <end position="244"/>
    </location>
</feature>
<dbReference type="SMART" id="SM00487">
    <property type="entry name" value="DEXDc"/>
    <property type="match status" value="1"/>
</dbReference>
<sequence length="753" mass="81709">MKFRGSVGLSLLLALLGGCEGLYSPPLPVHRSPRSSSMRCWMARGRLTPYGSGNAGEGRSRKYESVRKNLGIPKDAIENKSVEQLEKRLAERMKKHVDTNTKRQLQESAKSGEGSAIALSSVELEEVDYYDPDDESFEGGSDAAASGYLSEAEATQLMEEQKEKGATGLFTESVRKKLESRDSFFLRQPTEPTSGDAPQAPTKRSASATRKAAKVELSAKEGPSTKEASGVDRFGDRNDGRSEPAEEEESVDDADERIISLDKLPVLDIYASPSDVALEDDPGITWSAAPQDEAERERGSGKGFEDLGIKAPVVLENLRSRLGVRRPTTVQAKAIPMILEDEDVIIKTHTGSGKTLAFLLPWVERIVAGRQSADAVARKPSKGAGPEVIVICPTRELASQVALVASEVLEGCDAKVLCLPGGANEKRQREKLRREKPAIVVGTPGRLFELTSKGRTGMGAGVLGLRSVRAIILDEADALLDAKGSGFREVRKLLESLFDTAAAVGDDVEDDQSIQVIQASATADKAKVVELFQQMEKEEDTLSTFDPVIVSLGDDAALSQTKGKGRLEQRDSLPTNIAHTYIFADGSNKVYDSVRRFMNTEPPPGCVLIYVEGPEEVKRLSDYLLRNSILAAPLSGRESKEDRVDVLNSLRDGRLGVVVTTDVASRGLDFPGVSHVVNMGVPKSVKVYIHRAGRCARRGEPGIVVSIIPQRNADAGKSDSSRWGLGLLKKYEEAIGMELIEARLRFGRLLRND</sequence>
<feature type="compositionally biased region" description="Acidic residues" evidence="6">
    <location>
        <begin position="245"/>
        <end position="255"/>
    </location>
</feature>
<feature type="compositionally biased region" description="Basic and acidic residues" evidence="6">
    <location>
        <begin position="95"/>
        <end position="105"/>
    </location>
</feature>
<keyword evidence="7" id="KW-0732">Signal</keyword>
<keyword evidence="5" id="KW-0067">ATP-binding</keyword>
<dbReference type="InterPro" id="IPR011545">
    <property type="entry name" value="DEAD/DEAH_box_helicase_dom"/>
</dbReference>
<evidence type="ECO:0000313" key="10">
    <source>
        <dbReference type="EMBL" id="CAD8263404.1"/>
    </source>
</evidence>
<dbReference type="GO" id="GO:0003724">
    <property type="term" value="F:RNA helicase activity"/>
    <property type="evidence" value="ECO:0007669"/>
    <property type="project" value="UniProtKB-EC"/>
</dbReference>
<feature type="region of interest" description="Disordered" evidence="6">
    <location>
        <begin position="281"/>
        <end position="303"/>
    </location>
</feature>
<dbReference type="InterPro" id="IPR044742">
    <property type="entry name" value="DEAD/DEAH_RhlB"/>
</dbReference>
<evidence type="ECO:0000256" key="3">
    <source>
        <dbReference type="ARBA" id="ARBA00022801"/>
    </source>
</evidence>
<dbReference type="PANTHER" id="PTHR47963:SF8">
    <property type="entry name" value="ATP-DEPENDENT RNA HELICASE DEAD"/>
    <property type="match status" value="1"/>
</dbReference>